<keyword evidence="3" id="KW-1185">Reference proteome</keyword>
<dbReference type="RefSeq" id="WP_273941696.1">
    <property type="nucleotide sequence ID" value="NZ_CP097263.1"/>
</dbReference>
<feature type="region of interest" description="Disordered" evidence="1">
    <location>
        <begin position="1"/>
        <end position="32"/>
    </location>
</feature>
<organism evidence="2 3">
    <name type="scientific">Kutzneria chonburiensis</name>
    <dbReference type="NCBI Taxonomy" id="1483604"/>
    <lineage>
        <taxon>Bacteria</taxon>
        <taxon>Bacillati</taxon>
        <taxon>Actinomycetota</taxon>
        <taxon>Actinomycetes</taxon>
        <taxon>Pseudonocardiales</taxon>
        <taxon>Pseudonocardiaceae</taxon>
        <taxon>Kutzneria</taxon>
    </lineage>
</organism>
<sequence length="685" mass="77324">MAEPVDPRDEKFIPTRTVPESTTTTNEATGEQRSVVQAGTVNGGVEQHHHDHQHLHAPAGPAEPDLVSGRPTPEELAAAGEFFIERPGIVEAERRLRRHGVVLVDGDGTGWFIAAVRLLQEVGATDVAQLNPPRYLNRERAKGLKRGYGYVWPARQSFDEFQFNDVRAAVKEAGGWLVVLVHHPREVPHALMDQVVRLGAPAPMAVARACVRAERGPEMDKQLRVLDETFGPVLRPGTLPREAVRAAELAIRQAAGELGENEAIDEFNEKLSGAVGRWFDTGRWLTEYVAMVAVAVLEDLASDRVFAEAERLEQAIREAELPADKKPKPRRVFRFSRDELLATIGAKVELRDHALYPGLSEETVRFTRHDWAHALLCHAWVQYPALQPLLADWLADTAFAKGVTALCTVVRAVPASDPLSYVRDFAGRPSVGKRMFAAMTLSELATEHGCRELVDETLGRWIEQRSGVWRKTTAAMVYGFPYGTRDPVNAITQLKRIGCTESRHQQNWVVWAVREQFRRPNNQVTVLQAMCRWVYEADRTEGLRTIALSVGWALAGIDPDPDFWFPPATEQDRPTVRRLLVALFWHVLRDEIFGARALQLMLEAALSAHYDPKARERLLGLMDMVLDGGSRRLAMRRLTEHHPRHRRRIRRLFRLCRLLEGRPWWTVVAGWVRALRRAEDRTASE</sequence>
<dbReference type="Proteomes" id="UP001589810">
    <property type="component" value="Unassembled WGS sequence"/>
</dbReference>
<evidence type="ECO:0000313" key="2">
    <source>
        <dbReference type="EMBL" id="MFC0543301.1"/>
    </source>
</evidence>
<evidence type="ECO:0000313" key="3">
    <source>
        <dbReference type="Proteomes" id="UP001589810"/>
    </source>
</evidence>
<reference evidence="2 3" key="1">
    <citation type="submission" date="2024-09" db="EMBL/GenBank/DDBJ databases">
        <authorList>
            <person name="Sun Q."/>
            <person name="Mori K."/>
        </authorList>
    </citation>
    <scope>NUCLEOTIDE SEQUENCE [LARGE SCALE GENOMIC DNA]</scope>
    <source>
        <strain evidence="2 3">TBRC 1432</strain>
    </source>
</reference>
<name>A0ABV6MTY1_9PSEU</name>
<evidence type="ECO:0000256" key="1">
    <source>
        <dbReference type="SAM" id="MobiDB-lite"/>
    </source>
</evidence>
<proteinExistence type="predicted"/>
<comment type="caution">
    <text evidence="2">The sequence shown here is derived from an EMBL/GenBank/DDBJ whole genome shotgun (WGS) entry which is preliminary data.</text>
</comment>
<dbReference type="EMBL" id="JBHLUD010000004">
    <property type="protein sequence ID" value="MFC0543301.1"/>
    <property type="molecule type" value="Genomic_DNA"/>
</dbReference>
<feature type="compositionally biased region" description="Low complexity" evidence="1">
    <location>
        <begin position="15"/>
        <end position="31"/>
    </location>
</feature>
<gene>
    <name evidence="2" type="ORF">ACFFH7_17495</name>
</gene>
<protein>
    <submittedName>
        <fullName evidence="2">Uncharacterized protein</fullName>
    </submittedName>
</protein>
<accession>A0ABV6MTY1</accession>
<feature type="region of interest" description="Disordered" evidence="1">
    <location>
        <begin position="45"/>
        <end position="72"/>
    </location>
</feature>
<feature type="compositionally biased region" description="Basic and acidic residues" evidence="1">
    <location>
        <begin position="1"/>
        <end position="13"/>
    </location>
</feature>